<organism evidence="2 3">
    <name type="scientific">Heligmosomoides polygyrus</name>
    <name type="common">Parasitic roundworm</name>
    <dbReference type="NCBI Taxonomy" id="6339"/>
    <lineage>
        <taxon>Eukaryota</taxon>
        <taxon>Metazoa</taxon>
        <taxon>Ecdysozoa</taxon>
        <taxon>Nematoda</taxon>
        <taxon>Chromadorea</taxon>
        <taxon>Rhabditida</taxon>
        <taxon>Rhabditina</taxon>
        <taxon>Rhabditomorpha</taxon>
        <taxon>Strongyloidea</taxon>
        <taxon>Heligmosomidae</taxon>
        <taxon>Heligmosomoides</taxon>
    </lineage>
</organism>
<reference evidence="1 2" key="1">
    <citation type="submission" date="2018-11" db="EMBL/GenBank/DDBJ databases">
        <authorList>
            <consortium name="Pathogen Informatics"/>
        </authorList>
    </citation>
    <scope>NUCLEOTIDE SEQUENCE [LARGE SCALE GENOMIC DNA]</scope>
</reference>
<proteinExistence type="predicted"/>
<dbReference type="EMBL" id="UZAH01011189">
    <property type="protein sequence ID" value="VDO38155.1"/>
    <property type="molecule type" value="Genomic_DNA"/>
</dbReference>
<evidence type="ECO:0000313" key="3">
    <source>
        <dbReference type="WBParaSite" id="HPBE_0000361901-mRNA-1"/>
    </source>
</evidence>
<name>A0A183FBS7_HELPZ</name>
<evidence type="ECO:0000313" key="2">
    <source>
        <dbReference type="Proteomes" id="UP000050761"/>
    </source>
</evidence>
<accession>A0A3P7YLT6</accession>
<protein>
    <submittedName>
        <fullName evidence="1 3">Uncharacterized protein</fullName>
    </submittedName>
</protein>
<keyword evidence="2" id="KW-1185">Reference proteome</keyword>
<evidence type="ECO:0000313" key="1">
    <source>
        <dbReference type="EMBL" id="VDO38155.1"/>
    </source>
</evidence>
<dbReference type="Proteomes" id="UP000050761">
    <property type="component" value="Unassembled WGS sequence"/>
</dbReference>
<sequence length="135" mass="14764">MAFTYQNPLVSQGPLKDLKAGKDDELTAENVSSKSLSLAQGKLGSAGDRVRSPAKRNSFESKYPRYGFILVAVCFGELDLSPDVQAAFDSKALTDMESSATISSWKTSQRWDWRTSALENGLTRRAMNDVEAAHA</sequence>
<reference evidence="3" key="2">
    <citation type="submission" date="2019-09" db="UniProtKB">
        <authorList>
            <consortium name="WormBaseParasite"/>
        </authorList>
    </citation>
    <scope>IDENTIFICATION</scope>
</reference>
<gene>
    <name evidence="1" type="ORF">HPBE_LOCUS3620</name>
</gene>
<dbReference type="WBParaSite" id="HPBE_0000361901-mRNA-1">
    <property type="protein sequence ID" value="HPBE_0000361901-mRNA-1"/>
    <property type="gene ID" value="HPBE_0000361901"/>
</dbReference>
<accession>A0A183FBS7</accession>
<dbReference type="AlphaFoldDB" id="A0A183FBS7"/>